<dbReference type="FunFam" id="1.10.1040.10:FF:000006">
    <property type="entry name" value="3-hydroxyisobutyrate dehydrogenase"/>
    <property type="match status" value="1"/>
</dbReference>
<dbReference type="InterPro" id="IPR036291">
    <property type="entry name" value="NAD(P)-bd_dom_sf"/>
</dbReference>
<name>A0A167FYG2_9ASCO</name>
<dbReference type="InterPro" id="IPR008927">
    <property type="entry name" value="6-PGluconate_DH-like_C_sf"/>
</dbReference>
<dbReference type="PANTHER" id="PTHR22981">
    <property type="entry name" value="3-HYDROXYISOBUTYRATE DEHYDROGENASE-RELATED"/>
    <property type="match status" value="1"/>
</dbReference>
<dbReference type="GeneID" id="30035537"/>
<dbReference type="PANTHER" id="PTHR22981:SF7">
    <property type="entry name" value="3-HYDROXYISOBUTYRATE DEHYDROGENASE, MITOCHONDRIAL"/>
    <property type="match status" value="1"/>
</dbReference>
<comment type="similarity">
    <text evidence="2">Belongs to the HIBADH-related family. 3-hydroxyisobutyrate dehydrogenase subfamily.</text>
</comment>
<dbReference type="Gene3D" id="3.40.50.720">
    <property type="entry name" value="NAD(P)-binding Rossmann-like Domain"/>
    <property type="match status" value="1"/>
</dbReference>
<evidence type="ECO:0000259" key="9">
    <source>
        <dbReference type="Pfam" id="PF14833"/>
    </source>
</evidence>
<proteinExistence type="inferred from homology"/>
<keyword evidence="11" id="KW-1185">Reference proteome</keyword>
<evidence type="ECO:0000259" key="8">
    <source>
        <dbReference type="Pfam" id="PF03446"/>
    </source>
</evidence>
<dbReference type="SUPFAM" id="SSF48179">
    <property type="entry name" value="6-phosphogluconate dehydrogenase C-terminal domain-like"/>
    <property type="match status" value="1"/>
</dbReference>
<dbReference type="EC" id="1.1.1.31" evidence="3"/>
<evidence type="ECO:0000256" key="1">
    <source>
        <dbReference type="ARBA" id="ARBA00005109"/>
    </source>
</evidence>
<dbReference type="GO" id="GO:0006574">
    <property type="term" value="P:L-valine catabolic process"/>
    <property type="evidence" value="ECO:0007669"/>
    <property type="project" value="TreeGrafter"/>
</dbReference>
<dbReference type="GO" id="GO:0008442">
    <property type="term" value="F:3-hydroxyisobutyrate dehydrogenase activity"/>
    <property type="evidence" value="ECO:0007669"/>
    <property type="project" value="UniProtKB-EC"/>
</dbReference>
<accession>A0A167FYG2</accession>
<keyword evidence="5" id="KW-0560">Oxidoreductase</keyword>
<evidence type="ECO:0000313" key="11">
    <source>
        <dbReference type="Proteomes" id="UP000189580"/>
    </source>
</evidence>
<evidence type="ECO:0000256" key="7">
    <source>
        <dbReference type="ARBA" id="ARBA00049197"/>
    </source>
</evidence>
<feature type="domain" description="6-phosphogluconate dehydrogenase NADP-binding" evidence="8">
    <location>
        <begin position="1"/>
        <end position="98"/>
    </location>
</feature>
<evidence type="ECO:0000256" key="2">
    <source>
        <dbReference type="ARBA" id="ARBA00006013"/>
    </source>
</evidence>
<dbReference type="InterPro" id="IPR029154">
    <property type="entry name" value="HIBADH-like_NADP-bd"/>
</dbReference>
<sequence length="232" mass="24717">MLPEGKHVRGVYERIIEAIKSEPSDRLFIDSSTIDVQTSIETSNLIKSNNLGTFVDAPVSGGTVGAANATLTFMVGTEDLNTVEPTLKMMGSRFFACGKQGAGLAAKLANNYILALTNIATAEGFQLANQLGLDLAKFSEIVNTSSGRSWSSEVNNPVPGISPSTPSSRDYESGFGVSLMRKDLLLAIAAADLVKLKLLLGSDAAKVYETIVEAGLARKDMSVIYKYLEDSK</sequence>
<dbReference type="OrthoDB" id="21615at2759"/>
<dbReference type="AlphaFoldDB" id="A0A167FYG2"/>
<evidence type="ECO:0000256" key="4">
    <source>
        <dbReference type="ARBA" id="ARBA00022456"/>
    </source>
</evidence>
<evidence type="ECO:0000256" key="3">
    <source>
        <dbReference type="ARBA" id="ARBA00012991"/>
    </source>
</evidence>
<protein>
    <recommendedName>
        <fullName evidence="3">3-hydroxyisobutyrate dehydrogenase</fullName>
        <ecNumber evidence="3">1.1.1.31</ecNumber>
    </recommendedName>
</protein>
<feature type="domain" description="3-hydroxyisobutyrate dehydrogenase-like NAD-binding" evidence="9">
    <location>
        <begin position="101"/>
        <end position="228"/>
    </location>
</feature>
<dbReference type="Gene3D" id="1.10.1040.10">
    <property type="entry name" value="N-(1-d-carboxylethyl)-l-norvaline Dehydrogenase, domain 2"/>
    <property type="match status" value="1"/>
</dbReference>
<organism evidence="10 11">
    <name type="scientific">Sugiyamaella lignohabitans</name>
    <dbReference type="NCBI Taxonomy" id="796027"/>
    <lineage>
        <taxon>Eukaryota</taxon>
        <taxon>Fungi</taxon>
        <taxon>Dikarya</taxon>
        <taxon>Ascomycota</taxon>
        <taxon>Saccharomycotina</taxon>
        <taxon>Dipodascomycetes</taxon>
        <taxon>Dipodascales</taxon>
        <taxon>Trichomonascaceae</taxon>
        <taxon>Sugiyamaella</taxon>
    </lineage>
</organism>
<evidence type="ECO:0000313" key="10">
    <source>
        <dbReference type="EMBL" id="ANB15863.1"/>
    </source>
</evidence>
<dbReference type="EMBL" id="CP014503">
    <property type="protein sequence ID" value="ANB15863.1"/>
    <property type="molecule type" value="Genomic_DNA"/>
</dbReference>
<comment type="pathway">
    <text evidence="1">Amino-acid degradation; L-valine degradation.</text>
</comment>
<keyword evidence="6" id="KW-0520">NAD</keyword>
<dbReference type="GO" id="GO:0051287">
    <property type="term" value="F:NAD binding"/>
    <property type="evidence" value="ECO:0007669"/>
    <property type="project" value="InterPro"/>
</dbReference>
<evidence type="ECO:0000256" key="5">
    <source>
        <dbReference type="ARBA" id="ARBA00023002"/>
    </source>
</evidence>
<dbReference type="GO" id="GO:0050661">
    <property type="term" value="F:NADP binding"/>
    <property type="evidence" value="ECO:0007669"/>
    <property type="project" value="InterPro"/>
</dbReference>
<dbReference type="Pfam" id="PF14833">
    <property type="entry name" value="NAD_binding_11"/>
    <property type="match status" value="1"/>
</dbReference>
<dbReference type="InterPro" id="IPR013328">
    <property type="entry name" value="6PGD_dom2"/>
</dbReference>
<dbReference type="InterPro" id="IPR006115">
    <property type="entry name" value="6PGDH_NADP-bd"/>
</dbReference>
<dbReference type="SUPFAM" id="SSF51735">
    <property type="entry name" value="NAD(P)-binding Rossmann-fold domains"/>
    <property type="match status" value="1"/>
</dbReference>
<dbReference type="Proteomes" id="UP000189580">
    <property type="component" value="Chromosome b"/>
</dbReference>
<keyword evidence="4" id="KW-0101">Branched-chain amino acid catabolism</keyword>
<evidence type="ECO:0000256" key="6">
    <source>
        <dbReference type="ARBA" id="ARBA00023027"/>
    </source>
</evidence>
<dbReference type="GO" id="GO:0005739">
    <property type="term" value="C:mitochondrion"/>
    <property type="evidence" value="ECO:0007669"/>
    <property type="project" value="TreeGrafter"/>
</dbReference>
<comment type="catalytic activity">
    <reaction evidence="7">
        <text>3-hydroxy-2-methylpropanoate + NAD(+) = 2-methyl-3-oxopropanoate + NADH + H(+)</text>
        <dbReference type="Rhea" id="RHEA:17681"/>
        <dbReference type="ChEBI" id="CHEBI:11805"/>
        <dbReference type="ChEBI" id="CHEBI:15378"/>
        <dbReference type="ChEBI" id="CHEBI:57540"/>
        <dbReference type="ChEBI" id="CHEBI:57700"/>
        <dbReference type="ChEBI" id="CHEBI:57945"/>
        <dbReference type="EC" id="1.1.1.31"/>
    </reaction>
</comment>
<dbReference type="Pfam" id="PF03446">
    <property type="entry name" value="NAD_binding_2"/>
    <property type="match status" value="1"/>
</dbReference>
<reference evidence="10 11" key="1">
    <citation type="submission" date="2016-02" db="EMBL/GenBank/DDBJ databases">
        <title>Complete genome sequence and transcriptome regulation of the pentose utilising yeast Sugiyamaella lignohabitans.</title>
        <authorList>
            <person name="Bellasio M."/>
            <person name="Peymann A."/>
            <person name="Valli M."/>
            <person name="Sipitzky M."/>
            <person name="Graf A."/>
            <person name="Sauer M."/>
            <person name="Marx H."/>
            <person name="Mattanovich D."/>
        </authorList>
    </citation>
    <scope>NUCLEOTIDE SEQUENCE [LARGE SCALE GENOMIC DNA]</scope>
    <source>
        <strain evidence="10 11">CBS 10342</strain>
    </source>
</reference>
<gene>
    <name evidence="10" type="ORF">AWJ20_3507</name>
</gene>
<dbReference type="RefSeq" id="XP_018738340.1">
    <property type="nucleotide sequence ID" value="XM_018880530.1"/>
</dbReference>
<dbReference type="KEGG" id="slb:AWJ20_3507"/>